<dbReference type="GO" id="GO:0008859">
    <property type="term" value="F:exoribonuclease II activity"/>
    <property type="evidence" value="ECO:0007669"/>
    <property type="project" value="UniProtKB-UniRule"/>
</dbReference>
<dbReference type="InterPro" id="IPR022966">
    <property type="entry name" value="RNase_II/R_CS"/>
</dbReference>
<feature type="domain" description="S1 motif" evidence="9">
    <location>
        <begin position="644"/>
        <end position="725"/>
    </location>
</feature>
<evidence type="ECO:0000313" key="10">
    <source>
        <dbReference type="EMBL" id="KZS39557.1"/>
    </source>
</evidence>
<organism evidence="10 11">
    <name type="scientific">Aquimarina aggregata</name>
    <dbReference type="NCBI Taxonomy" id="1642818"/>
    <lineage>
        <taxon>Bacteria</taxon>
        <taxon>Pseudomonadati</taxon>
        <taxon>Bacteroidota</taxon>
        <taxon>Flavobacteriia</taxon>
        <taxon>Flavobacteriales</taxon>
        <taxon>Flavobacteriaceae</taxon>
        <taxon>Aquimarina</taxon>
    </lineage>
</organism>
<sequence length="732" mass="83869">MKRKRNRKKKSPKIENITQGILKILKSEPNTPFNYKQIAAKFGVNDASSRNQIIKKLAQLAAKKQIEEVDRGKFKIIPNINTYTGILDITSKGSGYVIVKDLDDDIFIPSNNLNKGLHGDEVEVYVYRRKRRGKSEGEVTRIITRKREEFVGVIEIQKNYAFVNMQDPKMYTDVFVPKNKIGEAENGDKVLVKLEDWPEKADSPFGKIVSVLGKPGEHDTEIHSILAQYGLPYEFPAEVEEYANTLDTSIQESEIKKRRDMRKTLTFTIDPKDAKDFDDALSFEVLENGNYEIGIHIADVSHYLQPGTILDDEAYERATSVYLVDRVVPMLPEVLSNNACSLRPNEEKYTFSAVFELNHKAEIVDQWFGRTVTYSDARFAYEEAQHIIETKENTIPAEISLTGKEYKADPKVAEATLKLDELAKIMRAKRMGEGAISFDKVEVKFNLNQDNEPVGVFFKTSKDANKLIEEFMLLANKKVAEFIGKQNPKKTFIYRVHDEPNDEKLAALQNIIGRFGYKLDLRDRKTTTKSLNGLLKDVQGKKEQNLVDTLAIRSMSKAEYTTHNIGHYGLAFDYYSHFTSPIRRYPDVMAHRLLQHYLDKGKSVVEEEYEEKCNHSSSMENLAASAERDSIKFMQIKFMKDHENENFIGVISGVTEWGIYVEILSNKCEGMVRLKDIADDHYVFDQDEYAVIGQTNKKTYQLGDEVVVRVKNADLVKRHLDFTLLGSREEME</sequence>
<evidence type="ECO:0000256" key="7">
    <source>
        <dbReference type="ARBA" id="ARBA00022884"/>
    </source>
</evidence>
<evidence type="ECO:0000313" key="11">
    <source>
        <dbReference type="Proteomes" id="UP000076715"/>
    </source>
</evidence>
<dbReference type="InterPro" id="IPR013223">
    <property type="entry name" value="RNase_B_OB_dom"/>
</dbReference>
<reference evidence="10 11" key="1">
    <citation type="submission" date="2016-01" db="EMBL/GenBank/DDBJ databases">
        <title>The draft genome sequence of Aquimarina sp. RZW4-3-2.</title>
        <authorList>
            <person name="Wang Y."/>
        </authorList>
    </citation>
    <scope>NUCLEOTIDE SEQUENCE [LARGE SCALE GENOMIC DNA]</scope>
    <source>
        <strain evidence="10 11">RZW4-3-2</strain>
    </source>
</reference>
<gene>
    <name evidence="8" type="primary">rnr</name>
    <name evidence="10" type="ORF">AWE51_07835</name>
</gene>
<evidence type="ECO:0000256" key="2">
    <source>
        <dbReference type="ARBA" id="ARBA00004496"/>
    </source>
</evidence>
<protein>
    <recommendedName>
        <fullName evidence="8">Ribonuclease R</fullName>
        <shortName evidence="8">RNase R</shortName>
        <ecNumber evidence="8">3.1.13.1</ecNumber>
    </recommendedName>
</protein>
<comment type="caution">
    <text evidence="10">The sequence shown here is derived from an EMBL/GenBank/DDBJ whole genome shotgun (WGS) entry which is preliminary data.</text>
</comment>
<comment type="subcellular location">
    <subcellularLocation>
        <location evidence="2 8">Cytoplasm</location>
    </subcellularLocation>
</comment>
<proteinExistence type="inferred from homology"/>
<dbReference type="RefSeq" id="WP_066315123.1">
    <property type="nucleotide sequence ID" value="NZ_LQRT01000024.1"/>
</dbReference>
<dbReference type="GO" id="GO:0003723">
    <property type="term" value="F:RNA binding"/>
    <property type="evidence" value="ECO:0007669"/>
    <property type="project" value="UniProtKB-UniRule"/>
</dbReference>
<dbReference type="InterPro" id="IPR012340">
    <property type="entry name" value="NA-bd_OB-fold"/>
</dbReference>
<dbReference type="CDD" id="cd04471">
    <property type="entry name" value="S1_RNase_R"/>
    <property type="match status" value="1"/>
</dbReference>
<dbReference type="GO" id="GO:0005829">
    <property type="term" value="C:cytosol"/>
    <property type="evidence" value="ECO:0007669"/>
    <property type="project" value="UniProtKB-ARBA"/>
</dbReference>
<dbReference type="SMART" id="SM00357">
    <property type="entry name" value="CSP"/>
    <property type="match status" value="2"/>
</dbReference>
<dbReference type="PANTHER" id="PTHR23355">
    <property type="entry name" value="RIBONUCLEASE"/>
    <property type="match status" value="1"/>
</dbReference>
<dbReference type="Gene3D" id="2.40.50.140">
    <property type="entry name" value="Nucleic acid-binding proteins"/>
    <property type="match status" value="3"/>
</dbReference>
<dbReference type="InterPro" id="IPR004476">
    <property type="entry name" value="RNase_II/RNase_R"/>
</dbReference>
<evidence type="ECO:0000256" key="1">
    <source>
        <dbReference type="ARBA" id="ARBA00001849"/>
    </source>
</evidence>
<keyword evidence="4 8" id="KW-0540">Nuclease</keyword>
<evidence type="ECO:0000256" key="4">
    <source>
        <dbReference type="ARBA" id="ARBA00022722"/>
    </source>
</evidence>
<dbReference type="SMART" id="SM00955">
    <property type="entry name" value="RNB"/>
    <property type="match status" value="1"/>
</dbReference>
<evidence type="ECO:0000256" key="5">
    <source>
        <dbReference type="ARBA" id="ARBA00022801"/>
    </source>
</evidence>
<dbReference type="Pfam" id="PF08206">
    <property type="entry name" value="OB_RNB"/>
    <property type="match status" value="1"/>
</dbReference>
<dbReference type="AlphaFoldDB" id="A0A162Z4S8"/>
<dbReference type="SUPFAM" id="SSF50249">
    <property type="entry name" value="Nucleic acid-binding proteins"/>
    <property type="match status" value="4"/>
</dbReference>
<dbReference type="InterPro" id="IPR003029">
    <property type="entry name" value="S1_domain"/>
</dbReference>
<evidence type="ECO:0000256" key="6">
    <source>
        <dbReference type="ARBA" id="ARBA00022839"/>
    </source>
</evidence>
<evidence type="ECO:0000259" key="9">
    <source>
        <dbReference type="PROSITE" id="PS50126"/>
    </source>
</evidence>
<keyword evidence="6 8" id="KW-0269">Exonuclease</keyword>
<dbReference type="EC" id="3.1.13.1" evidence="8"/>
<dbReference type="EMBL" id="LQRT01000024">
    <property type="protein sequence ID" value="KZS39557.1"/>
    <property type="molecule type" value="Genomic_DNA"/>
</dbReference>
<dbReference type="NCBIfam" id="TIGR00358">
    <property type="entry name" value="3_prime_RNase"/>
    <property type="match status" value="1"/>
</dbReference>
<keyword evidence="11" id="KW-1185">Reference proteome</keyword>
<dbReference type="InterPro" id="IPR001900">
    <property type="entry name" value="RNase_II/R"/>
</dbReference>
<dbReference type="OrthoDB" id="9764149at2"/>
<comment type="similarity">
    <text evidence="8">Belongs to the RNR ribonuclease family. RNase R subfamily.</text>
</comment>
<dbReference type="Pfam" id="PF00773">
    <property type="entry name" value="RNB"/>
    <property type="match status" value="1"/>
</dbReference>
<dbReference type="InterPro" id="IPR040476">
    <property type="entry name" value="CSD2"/>
</dbReference>
<dbReference type="Proteomes" id="UP000076715">
    <property type="component" value="Unassembled WGS sequence"/>
</dbReference>
<keyword evidence="7 8" id="KW-0694">RNA-binding</keyword>
<dbReference type="STRING" id="1642818.AWE51_07835"/>
<dbReference type="InterPro" id="IPR050180">
    <property type="entry name" value="RNR_Ribonuclease"/>
</dbReference>
<dbReference type="InterPro" id="IPR011805">
    <property type="entry name" value="RNase_R"/>
</dbReference>
<dbReference type="Pfam" id="PF17876">
    <property type="entry name" value="CSD2"/>
    <property type="match status" value="1"/>
</dbReference>
<dbReference type="PANTHER" id="PTHR23355:SF9">
    <property type="entry name" value="DIS3-LIKE EXONUCLEASE 2"/>
    <property type="match status" value="1"/>
</dbReference>
<dbReference type="SMART" id="SM00316">
    <property type="entry name" value="S1"/>
    <property type="match status" value="1"/>
</dbReference>
<dbReference type="PROSITE" id="PS50126">
    <property type="entry name" value="S1"/>
    <property type="match status" value="1"/>
</dbReference>
<accession>A0A162Z4S8</accession>
<comment type="catalytic activity">
    <reaction evidence="1 8">
        <text>Exonucleolytic cleavage in the 3'- to 5'-direction to yield nucleoside 5'-phosphates.</text>
        <dbReference type="EC" id="3.1.13.1"/>
    </reaction>
</comment>
<dbReference type="Pfam" id="PF00575">
    <property type="entry name" value="S1"/>
    <property type="match status" value="1"/>
</dbReference>
<evidence type="ECO:0000256" key="8">
    <source>
        <dbReference type="HAMAP-Rule" id="MF_01895"/>
    </source>
</evidence>
<keyword evidence="5 8" id="KW-0378">Hydrolase</keyword>
<evidence type="ECO:0000256" key="3">
    <source>
        <dbReference type="ARBA" id="ARBA00022490"/>
    </source>
</evidence>
<keyword evidence="3 8" id="KW-0963">Cytoplasm</keyword>
<comment type="function">
    <text evidence="8">3'-5' exoribonuclease that releases 5'-nucleoside monophosphates and is involved in maturation of structured RNAs.</text>
</comment>
<dbReference type="PROSITE" id="PS01175">
    <property type="entry name" value="RIBONUCLEASE_II"/>
    <property type="match status" value="1"/>
</dbReference>
<dbReference type="GO" id="GO:0006402">
    <property type="term" value="P:mRNA catabolic process"/>
    <property type="evidence" value="ECO:0007669"/>
    <property type="project" value="TreeGrafter"/>
</dbReference>
<dbReference type="HAMAP" id="MF_01895">
    <property type="entry name" value="RNase_R"/>
    <property type="match status" value="1"/>
</dbReference>
<dbReference type="InterPro" id="IPR011129">
    <property type="entry name" value="CSD"/>
</dbReference>
<name>A0A162Z4S8_9FLAO</name>
<dbReference type="NCBIfam" id="TIGR02063">
    <property type="entry name" value="RNase_R"/>
    <property type="match status" value="1"/>
</dbReference>